<dbReference type="PROSITE" id="PS50075">
    <property type="entry name" value="CARRIER"/>
    <property type="match status" value="1"/>
</dbReference>
<gene>
    <name evidence="9" type="ORF">CIK65_13095</name>
</gene>
<protein>
    <recommendedName>
        <fullName evidence="2">isochorismatase</fullName>
        <ecNumber evidence="2">3.3.2.1</ecNumber>
    </recommendedName>
</protein>
<keyword evidence="4 7" id="KW-0597">Phosphoprotein</keyword>
<dbReference type="InterPro" id="IPR009081">
    <property type="entry name" value="PP-bd_ACP"/>
</dbReference>
<dbReference type="InterPro" id="IPR016291">
    <property type="entry name" value="Isochorismatase"/>
</dbReference>
<feature type="domain" description="Carrier" evidence="8">
    <location>
        <begin position="216"/>
        <end position="289"/>
    </location>
</feature>
<keyword evidence="3 7" id="KW-0596">Phosphopantetheine</keyword>
<name>A0A2A3YSJ8_BREAU</name>
<dbReference type="Proteomes" id="UP000218620">
    <property type="component" value="Unassembled WGS sequence"/>
</dbReference>
<evidence type="ECO:0000259" key="8">
    <source>
        <dbReference type="PROSITE" id="PS50075"/>
    </source>
</evidence>
<evidence type="ECO:0000313" key="9">
    <source>
        <dbReference type="EMBL" id="PCC42258.1"/>
    </source>
</evidence>
<evidence type="ECO:0000256" key="2">
    <source>
        <dbReference type="ARBA" id="ARBA00012100"/>
    </source>
</evidence>
<dbReference type="AlphaFoldDB" id="A0A2A3YSJ8"/>
<dbReference type="Pfam" id="PF00550">
    <property type="entry name" value="PP-binding"/>
    <property type="match status" value="1"/>
</dbReference>
<comment type="caution">
    <text evidence="9">The sequence shown here is derived from an EMBL/GenBank/DDBJ whole genome shotgun (WGS) entry which is preliminary data.</text>
</comment>
<evidence type="ECO:0000256" key="6">
    <source>
        <dbReference type="ARBA" id="ARBA00048590"/>
    </source>
</evidence>
<comment type="pathway">
    <text evidence="1">Siderophore biosynthesis.</text>
</comment>
<keyword evidence="5" id="KW-0378">Hydrolase</keyword>
<sequence length="292" mass="32187">MSTTLPEEANLEIPGEISYALPQWNGDNRVDDWTVPPDRTVLLVHDMQEHFVGKYEAEAEPISTVQKNIATLIASARSLGVPVVYSAQPGDQDPQERALLTDFWGYGPRTENTDIVDALAPTDASEVMRKWRYSAFQRTDLLERLRSTGRDRLVITGIYANIGCMATALEAFMSDIQAFIVSDAVADFTADDHERALEWVSARCGVVSTTEDLSSQWAGPMVVHEAAALLEVPPEEIGLDSDLNDLGLDSMRFIQLSMNLKRRGVNLPFEKMVNGNTISSWLADGTTVGGPR</sequence>
<dbReference type="InterPro" id="IPR050272">
    <property type="entry name" value="Isochorismatase-like_hydrls"/>
</dbReference>
<comment type="catalytic activity">
    <reaction evidence="6">
        <text>isochorismate + H2O = (2S,3S)-2,3-dihydroxy-2,3-dihydrobenzoate + pyruvate</text>
        <dbReference type="Rhea" id="RHEA:11112"/>
        <dbReference type="ChEBI" id="CHEBI:15361"/>
        <dbReference type="ChEBI" id="CHEBI:15377"/>
        <dbReference type="ChEBI" id="CHEBI:29780"/>
        <dbReference type="ChEBI" id="CHEBI:58764"/>
        <dbReference type="EC" id="3.3.2.1"/>
    </reaction>
</comment>
<organism evidence="9 10">
    <name type="scientific">Brevibacterium aurantiacum</name>
    <dbReference type="NCBI Taxonomy" id="273384"/>
    <lineage>
        <taxon>Bacteria</taxon>
        <taxon>Bacillati</taxon>
        <taxon>Actinomycetota</taxon>
        <taxon>Actinomycetes</taxon>
        <taxon>Micrococcales</taxon>
        <taxon>Brevibacteriaceae</taxon>
        <taxon>Brevibacterium</taxon>
    </lineage>
</organism>
<dbReference type="Gene3D" id="1.10.1200.10">
    <property type="entry name" value="ACP-like"/>
    <property type="match status" value="1"/>
</dbReference>
<evidence type="ECO:0000256" key="3">
    <source>
        <dbReference type="ARBA" id="ARBA00022450"/>
    </source>
</evidence>
<reference evidence="9 10" key="1">
    <citation type="journal article" date="2017" name="Elife">
        <title>Extensive horizontal gene transfer in cheese-associated bacteria.</title>
        <authorList>
            <person name="Bonham K.S."/>
            <person name="Wolfe B.E."/>
            <person name="Dutton R.J."/>
        </authorList>
    </citation>
    <scope>NUCLEOTIDE SEQUENCE [LARGE SCALE GENOMIC DNA]</scope>
    <source>
        <strain evidence="9 10">962_8</strain>
    </source>
</reference>
<evidence type="ECO:0000313" key="10">
    <source>
        <dbReference type="Proteomes" id="UP000218620"/>
    </source>
</evidence>
<dbReference type="Pfam" id="PF00857">
    <property type="entry name" value="Isochorismatase"/>
    <property type="match status" value="1"/>
</dbReference>
<proteinExistence type="predicted"/>
<dbReference type="PROSITE" id="PS00012">
    <property type="entry name" value="PHOSPHOPANTETHEINE"/>
    <property type="match status" value="1"/>
</dbReference>
<dbReference type="GO" id="GO:0008908">
    <property type="term" value="F:isochorismatase activity"/>
    <property type="evidence" value="ECO:0007669"/>
    <property type="project" value="UniProtKB-EC"/>
</dbReference>
<evidence type="ECO:0000256" key="5">
    <source>
        <dbReference type="ARBA" id="ARBA00022801"/>
    </source>
</evidence>
<dbReference type="PANTHER" id="PTHR43540">
    <property type="entry name" value="PEROXYUREIDOACRYLATE/UREIDOACRYLATE AMIDOHYDROLASE-RELATED"/>
    <property type="match status" value="1"/>
</dbReference>
<dbReference type="Gene3D" id="3.40.50.850">
    <property type="entry name" value="Isochorismatase-like"/>
    <property type="match status" value="1"/>
</dbReference>
<dbReference type="EMBL" id="NRGQ01000020">
    <property type="protein sequence ID" value="PCC42258.1"/>
    <property type="molecule type" value="Genomic_DNA"/>
</dbReference>
<dbReference type="SUPFAM" id="SSF47336">
    <property type="entry name" value="ACP-like"/>
    <property type="match status" value="1"/>
</dbReference>
<comment type="cofactor">
    <cofactor evidence="7">
        <name>pantetheine 4'-phosphate</name>
        <dbReference type="ChEBI" id="CHEBI:47942"/>
    </cofactor>
    <text evidence="7">Binds 1 phosphopantetheine covalently.</text>
</comment>
<dbReference type="EC" id="3.3.2.1" evidence="2"/>
<evidence type="ECO:0000256" key="4">
    <source>
        <dbReference type="ARBA" id="ARBA00022553"/>
    </source>
</evidence>
<evidence type="ECO:0000256" key="7">
    <source>
        <dbReference type="PIRSR" id="PIRSR001111-50"/>
    </source>
</evidence>
<dbReference type="PANTHER" id="PTHR43540:SF3">
    <property type="entry name" value="ENTEROBACTIN SYNTHASE COMPONENT B"/>
    <property type="match status" value="1"/>
</dbReference>
<dbReference type="RefSeq" id="WP_009884089.1">
    <property type="nucleotide sequence ID" value="NZ_AAGP01000026.1"/>
</dbReference>
<dbReference type="InterPro" id="IPR036380">
    <property type="entry name" value="Isochorismatase-like_sf"/>
</dbReference>
<feature type="modified residue" description="O-(pantetheine 4'-phosphoryl)serine" evidence="7">
    <location>
        <position position="250"/>
    </location>
</feature>
<dbReference type="InterPro" id="IPR000868">
    <property type="entry name" value="Isochorismatase-like_dom"/>
</dbReference>
<evidence type="ECO:0000256" key="1">
    <source>
        <dbReference type="ARBA" id="ARBA00004924"/>
    </source>
</evidence>
<dbReference type="PRINTS" id="PR01398">
    <property type="entry name" value="ISCHRISMTASE"/>
</dbReference>
<dbReference type="SUPFAM" id="SSF52499">
    <property type="entry name" value="Isochorismatase-like hydrolases"/>
    <property type="match status" value="1"/>
</dbReference>
<accession>A0A2A3YSJ8</accession>
<dbReference type="InterPro" id="IPR036736">
    <property type="entry name" value="ACP-like_sf"/>
</dbReference>
<dbReference type="PIRSF" id="PIRSF001111">
    <property type="entry name" value="Isochorismatase"/>
    <property type="match status" value="1"/>
</dbReference>
<dbReference type="InterPro" id="IPR006162">
    <property type="entry name" value="Ppantetheine_attach_site"/>
</dbReference>